<comment type="caution">
    <text evidence="2">The sequence shown here is derived from an EMBL/GenBank/DDBJ whole genome shotgun (WGS) entry which is preliminary data.</text>
</comment>
<dbReference type="EMBL" id="BLVP01000008">
    <property type="protein sequence ID" value="GFM37322.1"/>
    <property type="molecule type" value="Genomic_DNA"/>
</dbReference>
<evidence type="ECO:0000256" key="1">
    <source>
        <dbReference type="SAM" id="MobiDB-lite"/>
    </source>
</evidence>
<dbReference type="AlphaFoldDB" id="A0A7J0BVX2"/>
<protein>
    <submittedName>
        <fullName evidence="2">Uncharacterized protein</fullName>
    </submittedName>
</protein>
<gene>
    <name evidence="2" type="ORF">DSM19430T_20060</name>
</gene>
<keyword evidence="3" id="KW-1185">Reference proteome</keyword>
<accession>A0A7J0BVX2</accession>
<sequence length="51" mass="5384">MRTCHAHTGPPLRQPSAQPARCAPVAGPCRTAPVYLLRTGRPSHARTVPAA</sequence>
<evidence type="ECO:0000313" key="2">
    <source>
        <dbReference type="EMBL" id="GFM37322.1"/>
    </source>
</evidence>
<organism evidence="2 3">
    <name type="scientific">Desulfovibrio psychrotolerans</name>
    <dbReference type="NCBI Taxonomy" id="415242"/>
    <lineage>
        <taxon>Bacteria</taxon>
        <taxon>Pseudomonadati</taxon>
        <taxon>Thermodesulfobacteriota</taxon>
        <taxon>Desulfovibrionia</taxon>
        <taxon>Desulfovibrionales</taxon>
        <taxon>Desulfovibrionaceae</taxon>
        <taxon>Desulfovibrio</taxon>
    </lineage>
</organism>
<feature type="region of interest" description="Disordered" evidence="1">
    <location>
        <begin position="1"/>
        <end position="20"/>
    </location>
</feature>
<dbReference type="Proteomes" id="UP000503820">
    <property type="component" value="Unassembled WGS sequence"/>
</dbReference>
<evidence type="ECO:0000313" key="3">
    <source>
        <dbReference type="Proteomes" id="UP000503820"/>
    </source>
</evidence>
<reference evidence="2 3" key="1">
    <citation type="submission" date="2020-05" db="EMBL/GenBank/DDBJ databases">
        <title>Draft genome sequence of Desulfovibrio psychrotolerans JS1T.</title>
        <authorList>
            <person name="Ueno A."/>
            <person name="Tamazawa S."/>
            <person name="Tamamura S."/>
            <person name="Murakami T."/>
            <person name="Kiyama T."/>
            <person name="Inomata H."/>
            <person name="Amano Y."/>
            <person name="Miyakawa K."/>
            <person name="Tamaki H."/>
            <person name="Naganuma T."/>
            <person name="Kaneko K."/>
        </authorList>
    </citation>
    <scope>NUCLEOTIDE SEQUENCE [LARGE SCALE GENOMIC DNA]</scope>
    <source>
        <strain evidence="2 3">JS1</strain>
    </source>
</reference>
<name>A0A7J0BVX2_9BACT</name>
<proteinExistence type="predicted"/>